<evidence type="ECO:0000256" key="1">
    <source>
        <dbReference type="ARBA" id="ARBA00004395"/>
    </source>
</evidence>
<dbReference type="Pfam" id="PF06148">
    <property type="entry name" value="COG2_N"/>
    <property type="match status" value="1"/>
</dbReference>
<dbReference type="GO" id="GO:0006891">
    <property type="term" value="P:intra-Golgi vesicle-mediated transport"/>
    <property type="evidence" value="ECO:0007669"/>
    <property type="project" value="TreeGrafter"/>
</dbReference>
<keyword evidence="6" id="KW-0333">Golgi apparatus</keyword>
<dbReference type="InterPro" id="IPR009316">
    <property type="entry name" value="COG2"/>
</dbReference>
<evidence type="ECO:0000259" key="10">
    <source>
        <dbReference type="Pfam" id="PF06148"/>
    </source>
</evidence>
<keyword evidence="13" id="KW-1185">Reference proteome</keyword>
<feature type="domain" description="Conserved oligomeric Golgi complex subunit 2 N-terminal" evidence="10">
    <location>
        <begin position="30"/>
        <end position="109"/>
    </location>
</feature>
<dbReference type="PANTHER" id="PTHR12961:SF0">
    <property type="entry name" value="CONSERVED OLIGOMERIC GOLGI COMPLEX SUBUNIT 2"/>
    <property type="match status" value="1"/>
</dbReference>
<dbReference type="GO" id="GO:0015031">
    <property type="term" value="P:protein transport"/>
    <property type="evidence" value="ECO:0007669"/>
    <property type="project" value="UniProtKB-KW"/>
</dbReference>
<dbReference type="AlphaFoldDB" id="A0A553N8P4"/>
<evidence type="ECO:0000313" key="12">
    <source>
        <dbReference type="EMBL" id="TRY61811.1"/>
    </source>
</evidence>
<comment type="subcellular location">
    <subcellularLocation>
        <location evidence="1">Golgi apparatus membrane</location>
        <topology evidence="1">Peripheral membrane protein</topology>
    </subcellularLocation>
</comment>
<comment type="similarity">
    <text evidence="2">Belongs to the COG2 family.</text>
</comment>
<protein>
    <recommendedName>
        <fullName evidence="3">Conserved oligomeric Golgi complex subunit 2</fullName>
    </recommendedName>
    <alternativeName>
        <fullName evidence="8">Component of oligomeric Golgi complex 2</fullName>
    </alternativeName>
</protein>
<dbReference type="PANTHER" id="PTHR12961">
    <property type="entry name" value="CONSERVED OLIGOMERIC GOLGI COMPLEX COMPONENT 2"/>
    <property type="match status" value="1"/>
</dbReference>
<dbReference type="EMBL" id="VCGU01000459">
    <property type="protein sequence ID" value="TRY61811.1"/>
    <property type="molecule type" value="Genomic_DNA"/>
</dbReference>
<evidence type="ECO:0000256" key="6">
    <source>
        <dbReference type="ARBA" id="ARBA00023034"/>
    </source>
</evidence>
<evidence type="ECO:0000256" key="3">
    <source>
        <dbReference type="ARBA" id="ARBA00020977"/>
    </source>
</evidence>
<keyword evidence="4" id="KW-0813">Transport</keyword>
<reference evidence="12 13" key="1">
    <citation type="journal article" date="2018" name="Nat. Ecol. Evol.">
        <title>Genomic signatures of mitonuclear coevolution across populations of Tigriopus californicus.</title>
        <authorList>
            <person name="Barreto F.S."/>
            <person name="Watson E.T."/>
            <person name="Lima T.G."/>
            <person name="Willett C.S."/>
            <person name="Edmands S."/>
            <person name="Li W."/>
            <person name="Burton R.S."/>
        </authorList>
    </citation>
    <scope>NUCLEOTIDE SEQUENCE [LARGE SCALE GENOMIC DNA]</scope>
    <source>
        <strain evidence="12 13">San Diego</strain>
    </source>
</reference>
<feature type="region of interest" description="Disordered" evidence="9">
    <location>
        <begin position="496"/>
        <end position="517"/>
    </location>
</feature>
<sequence>MTNSSVEQPGENDLMVMVAVPAVPSGLSIRKDDFLGSDFSVDKFLTRWHSSASVAAQGTTISLETLRDDLGIYLKVLRSSMIELINEDYADFVNLSTKLVGLDESLLNLERPLLVYKDEVLASKQSLCQTWECLHETLARREHVYAQKTALQNLEHIIGTLNKVERLLGLSGDDSEPELSGDLVERVAAEINYLNFCVSKCQASSFVEEMQPRLKLIGDRLHGSLESQLLDAVAQQNTEVLKRCLRIFATVDRVREAEALVRLRVIQPYLESIITEEFVANDPLGLQGMFHRVLRVIPEKLSQLLLLTSGARKTKSSSGQNEKDFDFLVNSLWPEIVETIEENIPFIFSAGNPDKFFVHYTSSLEFVERFERELGSVHTLDKFRACQAYGNFFSKWNLAVYFQIRFQEIASPVETHVKHMFQPAEGHEFQLRITQIAFQAMEKCWDPKHYLDALAHRFWKLTLQILSRFATAFQAAPDLTFEVPVEEVLRPSASSVSLKDTHKKSHHRSASDQGSKIKTVPYRSQTKELIRLYQDVDYLASKVQDQLFTHTILPKFQEQLAPDQLDVLSQAMTTGCDQLRTKLQFLSDLITQNILDKALPYLKQVADIPRLYRRTNREIPSKPCTYLIALLDPISHFNSDDLAQGCSVDISRAWKCSIFSVVTEQFLKHVSEVLAAVQKMEESLKRLKRVRDSRPGGGMGTVDEGRLVISDDDKIRLQLYVDVMHLVGTIQGEFDLNPDKVEHLTELVTLVDEATKSMLEIRPAATA</sequence>
<dbReference type="Proteomes" id="UP000318571">
    <property type="component" value="Chromosome 8"/>
</dbReference>
<name>A0A553N8P4_TIGCA</name>
<organism evidence="12 13">
    <name type="scientific">Tigriopus californicus</name>
    <name type="common">Marine copepod</name>
    <dbReference type="NCBI Taxonomy" id="6832"/>
    <lineage>
        <taxon>Eukaryota</taxon>
        <taxon>Metazoa</taxon>
        <taxon>Ecdysozoa</taxon>
        <taxon>Arthropoda</taxon>
        <taxon>Crustacea</taxon>
        <taxon>Multicrustacea</taxon>
        <taxon>Hexanauplia</taxon>
        <taxon>Copepoda</taxon>
        <taxon>Harpacticoida</taxon>
        <taxon>Harpacticidae</taxon>
        <taxon>Tigriopus</taxon>
    </lineage>
</organism>
<dbReference type="InterPro" id="IPR024602">
    <property type="entry name" value="COG_su2_N"/>
</dbReference>
<evidence type="ECO:0000313" key="13">
    <source>
        <dbReference type="Proteomes" id="UP000318571"/>
    </source>
</evidence>
<keyword evidence="7" id="KW-0472">Membrane</keyword>
<dbReference type="GO" id="GO:0007030">
    <property type="term" value="P:Golgi organization"/>
    <property type="evidence" value="ECO:0007669"/>
    <property type="project" value="InterPro"/>
</dbReference>
<gene>
    <name evidence="12" type="ORF">TCAL_05704</name>
</gene>
<evidence type="ECO:0000256" key="5">
    <source>
        <dbReference type="ARBA" id="ARBA00022927"/>
    </source>
</evidence>
<dbReference type="Pfam" id="PF12022">
    <property type="entry name" value="COG2_C"/>
    <property type="match status" value="1"/>
</dbReference>
<dbReference type="OMA" id="CWAEGVY"/>
<evidence type="ECO:0000259" key="11">
    <source>
        <dbReference type="Pfam" id="PF12022"/>
    </source>
</evidence>
<proteinExistence type="inferred from homology"/>
<comment type="caution">
    <text evidence="12">The sequence shown here is derived from an EMBL/GenBank/DDBJ whole genome shotgun (WGS) entry which is preliminary data.</text>
</comment>
<accession>A0A553N8P4</accession>
<dbReference type="GO" id="GO:0000139">
    <property type="term" value="C:Golgi membrane"/>
    <property type="evidence" value="ECO:0007669"/>
    <property type="project" value="UniProtKB-SubCell"/>
</dbReference>
<dbReference type="OrthoDB" id="332281at2759"/>
<evidence type="ECO:0000256" key="9">
    <source>
        <dbReference type="SAM" id="MobiDB-lite"/>
    </source>
</evidence>
<dbReference type="STRING" id="6832.A0A553N8P4"/>
<feature type="domain" description="COG complex component COG2 C-terminal" evidence="11">
    <location>
        <begin position="394"/>
        <end position="723"/>
    </location>
</feature>
<evidence type="ECO:0000256" key="7">
    <source>
        <dbReference type="ARBA" id="ARBA00023136"/>
    </source>
</evidence>
<evidence type="ECO:0000256" key="4">
    <source>
        <dbReference type="ARBA" id="ARBA00022448"/>
    </source>
</evidence>
<dbReference type="InterPro" id="IPR024603">
    <property type="entry name" value="COG_complex_COG2_C"/>
</dbReference>
<keyword evidence="5" id="KW-0653">Protein transport</keyword>
<dbReference type="GO" id="GO:0017119">
    <property type="term" value="C:Golgi transport complex"/>
    <property type="evidence" value="ECO:0007669"/>
    <property type="project" value="TreeGrafter"/>
</dbReference>
<evidence type="ECO:0000256" key="2">
    <source>
        <dbReference type="ARBA" id="ARBA00007603"/>
    </source>
</evidence>
<evidence type="ECO:0000256" key="8">
    <source>
        <dbReference type="ARBA" id="ARBA00031344"/>
    </source>
</evidence>